<evidence type="ECO:0000256" key="1">
    <source>
        <dbReference type="SAM" id="MobiDB-lite"/>
    </source>
</evidence>
<name>A0AAQ3N9M8_VIGMU</name>
<feature type="region of interest" description="Disordered" evidence="1">
    <location>
        <begin position="1"/>
        <end position="27"/>
    </location>
</feature>
<evidence type="ECO:0000313" key="2">
    <source>
        <dbReference type="EMBL" id="WVZ05622.1"/>
    </source>
</evidence>
<reference evidence="2 3" key="1">
    <citation type="journal article" date="2023" name="Life. Sci Alliance">
        <title>Evolutionary insights into 3D genome organization and epigenetic landscape of Vigna mungo.</title>
        <authorList>
            <person name="Junaid A."/>
            <person name="Singh B."/>
            <person name="Bhatia S."/>
        </authorList>
    </citation>
    <scope>NUCLEOTIDE SEQUENCE [LARGE SCALE GENOMIC DNA]</scope>
    <source>
        <strain evidence="2">Urdbean</strain>
    </source>
</reference>
<dbReference type="Proteomes" id="UP001374535">
    <property type="component" value="Chromosome 6"/>
</dbReference>
<dbReference type="EMBL" id="CP144695">
    <property type="protein sequence ID" value="WVZ05622.1"/>
    <property type="molecule type" value="Genomic_DNA"/>
</dbReference>
<keyword evidence="3" id="KW-1185">Reference proteome</keyword>
<proteinExistence type="predicted"/>
<organism evidence="2 3">
    <name type="scientific">Vigna mungo</name>
    <name type="common">Black gram</name>
    <name type="synonym">Phaseolus mungo</name>
    <dbReference type="NCBI Taxonomy" id="3915"/>
    <lineage>
        <taxon>Eukaryota</taxon>
        <taxon>Viridiplantae</taxon>
        <taxon>Streptophyta</taxon>
        <taxon>Embryophyta</taxon>
        <taxon>Tracheophyta</taxon>
        <taxon>Spermatophyta</taxon>
        <taxon>Magnoliopsida</taxon>
        <taxon>eudicotyledons</taxon>
        <taxon>Gunneridae</taxon>
        <taxon>Pentapetalae</taxon>
        <taxon>rosids</taxon>
        <taxon>fabids</taxon>
        <taxon>Fabales</taxon>
        <taxon>Fabaceae</taxon>
        <taxon>Papilionoideae</taxon>
        <taxon>50 kb inversion clade</taxon>
        <taxon>NPAAA clade</taxon>
        <taxon>indigoferoid/millettioid clade</taxon>
        <taxon>Phaseoleae</taxon>
        <taxon>Vigna</taxon>
    </lineage>
</organism>
<dbReference type="AlphaFoldDB" id="A0AAQ3N9M8"/>
<accession>A0AAQ3N9M8</accession>
<gene>
    <name evidence="2" type="ORF">V8G54_018968</name>
</gene>
<protein>
    <submittedName>
        <fullName evidence="2">Uncharacterized protein</fullName>
    </submittedName>
</protein>
<sequence length="193" mass="21927">MCLSVSYSSTPPPSQSENQNQSSTQPKCRHATRLKDLTISRSANQRLLIQFDMSTGKVFGDNCVRFISFVALLGRSKVSILIDDWDHVPEELTYDVSNTILLSTKWISYVGQQWRCFKSDLTSRYIYGKEKSCTGHGEKKSPPHTDCLVGDIIGLEEIMIREASSSVTDDRSYLSLISPHPRHEKWKRARTKP</sequence>
<feature type="compositionally biased region" description="Low complexity" evidence="1">
    <location>
        <begin position="15"/>
        <end position="26"/>
    </location>
</feature>
<evidence type="ECO:0000313" key="3">
    <source>
        <dbReference type="Proteomes" id="UP001374535"/>
    </source>
</evidence>